<feature type="compositionally biased region" description="Basic and acidic residues" evidence="3">
    <location>
        <begin position="944"/>
        <end position="967"/>
    </location>
</feature>
<accession>A0ABX6F2P5</accession>
<dbReference type="Pfam" id="PF10378">
    <property type="entry name" value="RRM"/>
    <property type="match status" value="1"/>
</dbReference>
<evidence type="ECO:0000256" key="2">
    <source>
        <dbReference type="PROSITE-ProRule" id="PRU00087"/>
    </source>
</evidence>
<dbReference type="InterPro" id="IPR018835">
    <property type="entry name" value="RNA-binding_domain_put"/>
</dbReference>
<dbReference type="InterPro" id="IPR035979">
    <property type="entry name" value="RBD_domain_sf"/>
</dbReference>
<keyword evidence="7" id="KW-1185">Reference proteome</keyword>
<dbReference type="PANTHER" id="PTHR14089:SF10">
    <property type="entry name" value="RNA-BINDING PROTEIN NAB6"/>
    <property type="match status" value="1"/>
</dbReference>
<feature type="compositionally biased region" description="Polar residues" evidence="3">
    <location>
        <begin position="172"/>
        <end position="187"/>
    </location>
</feature>
<feature type="region of interest" description="Disordered" evidence="3">
    <location>
        <begin position="1062"/>
        <end position="1083"/>
    </location>
</feature>
<feature type="repeat" description="Filamin" evidence="2">
    <location>
        <begin position="956"/>
        <end position="1064"/>
    </location>
</feature>
<proteinExistence type="predicted"/>
<feature type="region of interest" description="Disordered" evidence="3">
    <location>
        <begin position="458"/>
        <end position="502"/>
    </location>
</feature>
<reference evidence="6 7" key="1">
    <citation type="submission" date="2016-03" db="EMBL/GenBank/DDBJ databases">
        <title>How can Kluyveromyces marxianus grow so fast - potential evolutionary course in Saccharomyces Complex revealed by comparative genomics.</title>
        <authorList>
            <person name="Mo W."/>
            <person name="Lu W."/>
            <person name="Yang X."/>
            <person name="Qi J."/>
            <person name="Lv H."/>
        </authorList>
    </citation>
    <scope>NUCLEOTIDE SEQUENCE [LARGE SCALE GENOMIC DNA]</scope>
    <source>
        <strain evidence="6 7">FIM1</strain>
    </source>
</reference>
<feature type="compositionally biased region" description="Low complexity" evidence="3">
    <location>
        <begin position="985"/>
        <end position="999"/>
    </location>
</feature>
<feature type="compositionally biased region" description="Basic and acidic residues" evidence="3">
    <location>
        <begin position="898"/>
        <end position="909"/>
    </location>
</feature>
<feature type="region of interest" description="Disordered" evidence="3">
    <location>
        <begin position="93"/>
        <end position="200"/>
    </location>
</feature>
<feature type="domain" description="mRNA-binding" evidence="5">
    <location>
        <begin position="216"/>
        <end position="537"/>
    </location>
</feature>
<feature type="region of interest" description="Disordered" evidence="3">
    <location>
        <begin position="898"/>
        <end position="999"/>
    </location>
</feature>
<evidence type="ECO:0000313" key="7">
    <source>
        <dbReference type="Proteomes" id="UP000422736"/>
    </source>
</evidence>
<dbReference type="InterPro" id="IPR018885">
    <property type="entry name" value="mRNA-bd_dom"/>
</dbReference>
<dbReference type="Proteomes" id="UP000422736">
    <property type="component" value="Chromosome 8"/>
</dbReference>
<dbReference type="InterPro" id="IPR017868">
    <property type="entry name" value="Filamin/ABP280_repeat-like"/>
</dbReference>
<dbReference type="PANTHER" id="PTHR14089">
    <property type="entry name" value="PRE-MRNA-SPLICING FACTOR RBM22"/>
    <property type="match status" value="1"/>
</dbReference>
<gene>
    <name evidence="6" type="primary">NAB6</name>
    <name evidence="6" type="ORF">FIM1_4830</name>
</gene>
<evidence type="ECO:0000256" key="1">
    <source>
        <dbReference type="ARBA" id="ARBA00022884"/>
    </source>
</evidence>
<dbReference type="Gene3D" id="3.30.70.330">
    <property type="match status" value="2"/>
</dbReference>
<dbReference type="Pfam" id="PF10567">
    <property type="entry name" value="Nab6_mRNP_bdg"/>
    <property type="match status" value="1"/>
</dbReference>
<dbReference type="EMBL" id="CP015060">
    <property type="protein sequence ID" value="QGN17623.1"/>
    <property type="molecule type" value="Genomic_DNA"/>
</dbReference>
<name>A0ABX6F2P5_KLUMA</name>
<dbReference type="InterPro" id="IPR012677">
    <property type="entry name" value="Nucleotide-bd_a/b_plait_sf"/>
</dbReference>
<feature type="region of interest" description="Disordered" evidence="3">
    <location>
        <begin position="268"/>
        <end position="301"/>
    </location>
</feature>
<feature type="region of interest" description="Disordered" evidence="3">
    <location>
        <begin position="1"/>
        <end position="28"/>
    </location>
</feature>
<feature type="region of interest" description="Disordered" evidence="3">
    <location>
        <begin position="1098"/>
        <end position="1118"/>
    </location>
</feature>
<sequence length="1158" mass="130034">MRHSNSGVPSNPHQSPYMPGRPSSGYEQQFYDVSMRNQNGHAVPQYVYYTHRGGPGPAATPGSYNIPQTPFDPAYGVTLLPSHLLIGSPFVSTPQTSGSISAGGRPSSRSNSTLSFRNSSYKQFYPPAPKLRPAPSGRTKKGMRKSKNSLNLEDSNAEDEGVEVPYLGSGTGIRSQSIPISTTSSFSAERRNTGESLQSEQRYNNTLVDPDTPVRLSYTILPKGSDIYRSRSLLFTNVNPEVDLLEFLQKVSKNYLVESVYSIPQAGESKEKTKAEITTNDKNKNHTDINTENEDKDDASPQSSYLLSFLSKETCLDFYNNLLQRYAEIKQSVKSEKLSMNFVKIQDDEEWVEGLKVSALSMGATKSLYVEFRDDKISSESFYERLPFLKDSPRYIVLHVDIVDTDEKRKHFGSNYCLLHFLSLSAALEVKDLLETTHETVSRVSFVIPTNQLEGEAKRSSSTISLKQENFPGSVSESRSRASNTSLPLSEQMGSATTSDPNLPLYEGAGKSLSWITLTVNHSDYKEPSMNEHSHHLTAWSMSKPTMVYLREPRIANFSSSNLSDEVDPLSVSGQEPASQSMMINEYPYVMEQLMPPQITQTIQSQYNKSIQAVSAGMEHRTVFIGNINPRSKPEDICNVVRGGILQHVKWVAHKRICFVTFIETAAAVQFYANAILEPIVLHGNVLKVGWGQNPGTLPKKIALAVTVGASRNVYISLPDKAFKDKYMNDPEFEEYRNKYKLPDVNQLKEDFGMYGAMEQINFHPDGHCCWINFMNINSAIKLVEEYSDVKRNVFNKKTQGRYEGLIIGYGKDRCGNVNKNLAANKNSKGNQRFKAQSNSGFGKGRRNHRQSFDSSKNSNGNSRFKAASDAQVEHSNFLTLNGGMDFSEGLGITVSPERERSHVLSDVEKDIDDENDVDKDADLDHSIGENKSARITSAIKQENGSKMESKGNDEVQIRNKEHVSKEEDGEEEEGDDQKADFDSESSYSGSSSSDIDIIVDAPSPNMNDINAFAFQSEEGDGNQHYYYDNSYSTRHSPHHSGQYYISNHYQFQHVPQQQYHQNQHHHHHHQHHNHHQQHQQQPFIPQTPYRFSNSFTTQNNHRRGSAHGKSKKSAAKPIAGSDVMTRYLEQLHHNTFVYAANILGATQDPVFYDENNL</sequence>
<evidence type="ECO:0000313" key="6">
    <source>
        <dbReference type="EMBL" id="QGN17623.1"/>
    </source>
</evidence>
<dbReference type="PROSITE" id="PS50194">
    <property type="entry name" value="FILAMIN_REPEAT"/>
    <property type="match status" value="1"/>
</dbReference>
<feature type="compositionally biased region" description="Basic residues" evidence="3">
    <location>
        <begin position="138"/>
        <end position="147"/>
    </location>
</feature>
<feature type="compositionally biased region" description="Polar residues" evidence="3">
    <location>
        <begin position="934"/>
        <end position="943"/>
    </location>
</feature>
<dbReference type="InterPro" id="IPR039171">
    <property type="entry name" value="Cwc2/Slt11"/>
</dbReference>
<feature type="compositionally biased region" description="Basic residues" evidence="3">
    <location>
        <begin position="1101"/>
        <end position="1115"/>
    </location>
</feature>
<evidence type="ECO:0000259" key="5">
    <source>
        <dbReference type="Pfam" id="PF10567"/>
    </source>
</evidence>
<feature type="compositionally biased region" description="Basic and acidic residues" evidence="3">
    <location>
        <begin position="268"/>
        <end position="289"/>
    </location>
</feature>
<feature type="region of interest" description="Disordered" evidence="3">
    <location>
        <begin position="823"/>
        <end position="869"/>
    </location>
</feature>
<feature type="compositionally biased region" description="Basic residues" evidence="3">
    <location>
        <begin position="1063"/>
        <end position="1078"/>
    </location>
</feature>
<feature type="compositionally biased region" description="Polar residues" evidence="3">
    <location>
        <begin position="853"/>
        <end position="863"/>
    </location>
</feature>
<feature type="compositionally biased region" description="Polar residues" evidence="3">
    <location>
        <begin position="460"/>
        <end position="501"/>
    </location>
</feature>
<feature type="domain" description="RNA-binding" evidence="4">
    <location>
        <begin position="65"/>
        <end position="109"/>
    </location>
</feature>
<feature type="compositionally biased region" description="Polar residues" evidence="3">
    <location>
        <begin position="107"/>
        <end position="122"/>
    </location>
</feature>
<evidence type="ECO:0000259" key="4">
    <source>
        <dbReference type="Pfam" id="PF10378"/>
    </source>
</evidence>
<protein>
    <submittedName>
        <fullName evidence="6">RNA-binding protein NAB6</fullName>
    </submittedName>
</protein>
<organism evidence="6 7">
    <name type="scientific">Kluyveromyces marxianus</name>
    <name type="common">Yeast</name>
    <name type="synonym">Candida kefyr</name>
    <dbReference type="NCBI Taxonomy" id="4911"/>
    <lineage>
        <taxon>Eukaryota</taxon>
        <taxon>Fungi</taxon>
        <taxon>Dikarya</taxon>
        <taxon>Ascomycota</taxon>
        <taxon>Saccharomycotina</taxon>
        <taxon>Saccharomycetes</taxon>
        <taxon>Saccharomycetales</taxon>
        <taxon>Saccharomycetaceae</taxon>
        <taxon>Kluyveromyces</taxon>
    </lineage>
</organism>
<feature type="compositionally biased region" description="Polar residues" evidence="3">
    <location>
        <begin position="1"/>
        <end position="14"/>
    </location>
</feature>
<evidence type="ECO:0000256" key="3">
    <source>
        <dbReference type="SAM" id="MobiDB-lite"/>
    </source>
</evidence>
<feature type="compositionally biased region" description="Basic and acidic residues" evidence="3">
    <location>
        <begin position="919"/>
        <end position="933"/>
    </location>
</feature>
<feature type="compositionally biased region" description="Polar residues" evidence="3">
    <location>
        <begin position="823"/>
        <end position="841"/>
    </location>
</feature>
<keyword evidence="1" id="KW-0694">RNA-binding</keyword>
<dbReference type="SUPFAM" id="SSF54928">
    <property type="entry name" value="RNA-binding domain, RBD"/>
    <property type="match status" value="1"/>
</dbReference>